<evidence type="ECO:0000256" key="1">
    <source>
        <dbReference type="SAM" id="MobiDB-lite"/>
    </source>
</evidence>
<organism evidence="2 3">
    <name type="scientific">Ceratodon purpureus</name>
    <name type="common">Fire moss</name>
    <name type="synonym">Dicranum purpureum</name>
    <dbReference type="NCBI Taxonomy" id="3225"/>
    <lineage>
        <taxon>Eukaryota</taxon>
        <taxon>Viridiplantae</taxon>
        <taxon>Streptophyta</taxon>
        <taxon>Embryophyta</taxon>
        <taxon>Bryophyta</taxon>
        <taxon>Bryophytina</taxon>
        <taxon>Bryopsida</taxon>
        <taxon>Dicranidae</taxon>
        <taxon>Pseudoditrichales</taxon>
        <taxon>Ditrichaceae</taxon>
        <taxon>Ceratodon</taxon>
    </lineage>
</organism>
<reference evidence="2" key="1">
    <citation type="submission" date="2020-06" db="EMBL/GenBank/DDBJ databases">
        <title>WGS assembly of Ceratodon purpureus strain R40.</title>
        <authorList>
            <person name="Carey S.B."/>
            <person name="Jenkins J."/>
            <person name="Shu S."/>
            <person name="Lovell J.T."/>
            <person name="Sreedasyam A."/>
            <person name="Maumus F."/>
            <person name="Tiley G.P."/>
            <person name="Fernandez-Pozo N."/>
            <person name="Barry K."/>
            <person name="Chen C."/>
            <person name="Wang M."/>
            <person name="Lipzen A."/>
            <person name="Daum C."/>
            <person name="Saski C.A."/>
            <person name="Payton A.C."/>
            <person name="Mcbreen J.C."/>
            <person name="Conrad R.E."/>
            <person name="Kollar L.M."/>
            <person name="Olsson S."/>
            <person name="Huttunen S."/>
            <person name="Landis J.B."/>
            <person name="Wickett N.J."/>
            <person name="Johnson M.G."/>
            <person name="Rensing S.A."/>
            <person name="Grimwood J."/>
            <person name="Schmutz J."/>
            <person name="Mcdaniel S.F."/>
        </authorList>
    </citation>
    <scope>NUCLEOTIDE SEQUENCE</scope>
    <source>
        <strain evidence="2">R40</strain>
    </source>
</reference>
<dbReference type="EMBL" id="CM026424">
    <property type="protein sequence ID" value="KAG0581367.1"/>
    <property type="molecule type" value="Genomic_DNA"/>
</dbReference>
<feature type="compositionally biased region" description="Polar residues" evidence="1">
    <location>
        <begin position="23"/>
        <end position="38"/>
    </location>
</feature>
<evidence type="ECO:0000313" key="2">
    <source>
        <dbReference type="EMBL" id="KAG0581367.1"/>
    </source>
</evidence>
<feature type="region of interest" description="Disordered" evidence="1">
    <location>
        <begin position="1"/>
        <end position="73"/>
    </location>
</feature>
<dbReference type="Proteomes" id="UP000822688">
    <property type="component" value="Chromosome 4"/>
</dbReference>
<comment type="caution">
    <text evidence="2">The sequence shown here is derived from an EMBL/GenBank/DDBJ whole genome shotgun (WGS) entry which is preliminary data.</text>
</comment>
<feature type="compositionally biased region" description="Low complexity" evidence="1">
    <location>
        <begin position="48"/>
        <end position="60"/>
    </location>
</feature>
<keyword evidence="3" id="KW-1185">Reference proteome</keyword>
<proteinExistence type="predicted"/>
<feature type="compositionally biased region" description="Polar residues" evidence="1">
    <location>
        <begin position="1"/>
        <end position="14"/>
    </location>
</feature>
<feature type="region of interest" description="Disordered" evidence="1">
    <location>
        <begin position="85"/>
        <end position="112"/>
    </location>
</feature>
<sequence length="161" mass="17203">MHNPNIVETPQPTFDSFRPKLLNQPSTASVDSVSTKQSPQHKQRPAISTTQTTPESSTATRAPAGEAVGVERGRETVGFRAAWEKMSSGRGVTGRGEGSHGRAAKVSGQSLGPRLGLSNGNSRHPYAALHLRAQSWGNPLLNKYTIGHVTLPAINAKEIIF</sequence>
<dbReference type="AlphaFoldDB" id="A0A8T0IES6"/>
<name>A0A8T0IES6_CERPU</name>
<protein>
    <submittedName>
        <fullName evidence="2">Uncharacterized protein</fullName>
    </submittedName>
</protein>
<gene>
    <name evidence="2" type="ORF">KC19_4G245600</name>
</gene>
<accession>A0A8T0IES6</accession>
<evidence type="ECO:0000313" key="3">
    <source>
        <dbReference type="Proteomes" id="UP000822688"/>
    </source>
</evidence>